<dbReference type="EMBL" id="BK015347">
    <property type="protein sequence ID" value="DAE02600.1"/>
    <property type="molecule type" value="Genomic_DNA"/>
</dbReference>
<protein>
    <submittedName>
        <fullName evidence="3">Uncharacterized protein</fullName>
    </submittedName>
</protein>
<feature type="region of interest" description="Disordered" evidence="1">
    <location>
        <begin position="49"/>
        <end position="68"/>
    </location>
</feature>
<keyword evidence="2" id="KW-1133">Transmembrane helix</keyword>
<evidence type="ECO:0000313" key="3">
    <source>
        <dbReference type="EMBL" id="DAE02600.1"/>
    </source>
</evidence>
<evidence type="ECO:0000256" key="2">
    <source>
        <dbReference type="SAM" id="Phobius"/>
    </source>
</evidence>
<sequence>MIKALKKYKDEVLKPEIAWLKRYWIGFLVYLVICLIVEIVLTMVRNSKEEKHNEDNYYEDRYGKDEES</sequence>
<keyword evidence="2" id="KW-0472">Membrane</keyword>
<name>A0A8S5P7F2_9CAUD</name>
<reference evidence="3" key="1">
    <citation type="journal article" date="2021" name="Proc. Natl. Acad. Sci. U.S.A.">
        <title>A Catalog of Tens of Thousands of Viruses from Human Metagenomes Reveals Hidden Associations with Chronic Diseases.</title>
        <authorList>
            <person name="Tisza M.J."/>
            <person name="Buck C.B."/>
        </authorList>
    </citation>
    <scope>NUCLEOTIDE SEQUENCE</scope>
    <source>
        <strain evidence="3">CtmYS12</strain>
    </source>
</reference>
<proteinExistence type="predicted"/>
<evidence type="ECO:0000256" key="1">
    <source>
        <dbReference type="SAM" id="MobiDB-lite"/>
    </source>
</evidence>
<feature type="transmembrane region" description="Helical" evidence="2">
    <location>
        <begin position="23"/>
        <end position="44"/>
    </location>
</feature>
<keyword evidence="2" id="KW-0812">Transmembrane</keyword>
<organism evidence="3">
    <name type="scientific">Siphoviridae sp. ctmYS12</name>
    <dbReference type="NCBI Taxonomy" id="2825652"/>
    <lineage>
        <taxon>Viruses</taxon>
        <taxon>Duplodnaviria</taxon>
        <taxon>Heunggongvirae</taxon>
        <taxon>Uroviricota</taxon>
        <taxon>Caudoviricetes</taxon>
    </lineage>
</organism>
<accession>A0A8S5P7F2</accession>